<name>A0A4V1IPE4_9FUNG</name>
<gene>
    <name evidence="2" type="ORF">BDK51DRAFT_51795</name>
</gene>
<dbReference type="Proteomes" id="UP000269721">
    <property type="component" value="Unassembled WGS sequence"/>
</dbReference>
<dbReference type="AlphaFoldDB" id="A0A4V1IPE4"/>
<evidence type="ECO:0000313" key="2">
    <source>
        <dbReference type="EMBL" id="RKO82767.1"/>
    </source>
</evidence>
<evidence type="ECO:0000313" key="3">
    <source>
        <dbReference type="Proteomes" id="UP000269721"/>
    </source>
</evidence>
<feature type="compositionally biased region" description="Acidic residues" evidence="1">
    <location>
        <begin position="297"/>
        <end position="308"/>
    </location>
</feature>
<accession>A0A4V1IPE4</accession>
<sequence>MPPPGWGVGGVTLVPFGAPSGVGIPAPPPPPVWDSGADFPGIRNFIPYSPVGAAAPGAAEMRPPVLMPSGVMPHVGATSAGVDGLSRLASLMLDENPGHATNFGDPPVALSSFRDAAFNAVTRHHITFKSAAAPETRRAIVATILGPGAASSANSANTGTLRVSAEPSASAKAVAAGTLGPVYPTQKKIKVANIPACTPDELDDLHACLMEFFEKCGEISGIELDVDASEIPPVIDIGEGAENNARIEFERCDAAAAALLRACVDMFCFNGQKVKSRAGQSGADPGRLENLIGDDNKSEEEFESEPSDDEFHTTPNNNRTIVTSAPVSKIEDIGKIASHGGIDAAADALLHARRFAFGSDTLIVSGYAGAASFGACPYREIADAEGGGRADVLLPERDARGMGPALAAPLSVKRFAPPYTDKIIGLPTKKKIQRRL</sequence>
<organism evidence="2 3">
    <name type="scientific">Blyttiomyces helicus</name>
    <dbReference type="NCBI Taxonomy" id="388810"/>
    <lineage>
        <taxon>Eukaryota</taxon>
        <taxon>Fungi</taxon>
        <taxon>Fungi incertae sedis</taxon>
        <taxon>Chytridiomycota</taxon>
        <taxon>Chytridiomycota incertae sedis</taxon>
        <taxon>Chytridiomycetes</taxon>
        <taxon>Chytridiomycetes incertae sedis</taxon>
        <taxon>Blyttiomyces</taxon>
    </lineage>
</organism>
<dbReference type="EMBL" id="ML002112">
    <property type="protein sequence ID" value="RKO82767.1"/>
    <property type="molecule type" value="Genomic_DNA"/>
</dbReference>
<protein>
    <submittedName>
        <fullName evidence="2">Uncharacterized protein</fullName>
    </submittedName>
</protein>
<feature type="region of interest" description="Disordered" evidence="1">
    <location>
        <begin position="276"/>
        <end position="320"/>
    </location>
</feature>
<proteinExistence type="predicted"/>
<dbReference type="InterPro" id="IPR035979">
    <property type="entry name" value="RBD_domain_sf"/>
</dbReference>
<reference evidence="3" key="1">
    <citation type="journal article" date="2018" name="Nat. Microbiol.">
        <title>Leveraging single-cell genomics to expand the fungal tree of life.</title>
        <authorList>
            <person name="Ahrendt S.R."/>
            <person name="Quandt C.A."/>
            <person name="Ciobanu D."/>
            <person name="Clum A."/>
            <person name="Salamov A."/>
            <person name="Andreopoulos B."/>
            <person name="Cheng J.F."/>
            <person name="Woyke T."/>
            <person name="Pelin A."/>
            <person name="Henrissat B."/>
            <person name="Reynolds N.K."/>
            <person name="Benny G.L."/>
            <person name="Smith M.E."/>
            <person name="James T.Y."/>
            <person name="Grigoriev I.V."/>
        </authorList>
    </citation>
    <scope>NUCLEOTIDE SEQUENCE [LARGE SCALE GENOMIC DNA]</scope>
</reference>
<dbReference type="GO" id="GO:0003676">
    <property type="term" value="F:nucleic acid binding"/>
    <property type="evidence" value="ECO:0007669"/>
    <property type="project" value="InterPro"/>
</dbReference>
<keyword evidence="3" id="KW-1185">Reference proteome</keyword>
<evidence type="ECO:0000256" key="1">
    <source>
        <dbReference type="SAM" id="MobiDB-lite"/>
    </source>
</evidence>
<dbReference type="SUPFAM" id="SSF54928">
    <property type="entry name" value="RNA-binding domain, RBD"/>
    <property type="match status" value="1"/>
</dbReference>